<dbReference type="InterPro" id="IPR016032">
    <property type="entry name" value="Sig_transdc_resp-reg_C-effctor"/>
</dbReference>
<keyword evidence="1" id="KW-0805">Transcription regulation</keyword>
<dbReference type="CDD" id="cd06170">
    <property type="entry name" value="LuxR_C_like"/>
    <property type="match status" value="1"/>
</dbReference>
<evidence type="ECO:0000256" key="2">
    <source>
        <dbReference type="ARBA" id="ARBA00023125"/>
    </source>
</evidence>
<dbReference type="Gene3D" id="3.40.50.2300">
    <property type="match status" value="1"/>
</dbReference>
<evidence type="ECO:0000256" key="1">
    <source>
        <dbReference type="ARBA" id="ARBA00023015"/>
    </source>
</evidence>
<dbReference type="PRINTS" id="PR00038">
    <property type="entry name" value="HTHLUXR"/>
</dbReference>
<evidence type="ECO:0000313" key="5">
    <source>
        <dbReference type="EMBL" id="MBC2959984.1"/>
    </source>
</evidence>
<protein>
    <submittedName>
        <fullName evidence="5">Response regulator transcription factor</fullName>
    </submittedName>
</protein>
<dbReference type="SMART" id="SM00421">
    <property type="entry name" value="HTH_LUXR"/>
    <property type="match status" value="1"/>
</dbReference>
<dbReference type="PROSITE" id="PS00622">
    <property type="entry name" value="HTH_LUXR_1"/>
    <property type="match status" value="1"/>
</dbReference>
<accession>A0ABR6U6C3</accession>
<dbReference type="EMBL" id="JACMYC010000003">
    <property type="protein sequence ID" value="MBC2959984.1"/>
    <property type="molecule type" value="Genomic_DNA"/>
</dbReference>
<gene>
    <name evidence="5" type="ORF">H7344_06720</name>
</gene>
<evidence type="ECO:0000256" key="3">
    <source>
        <dbReference type="ARBA" id="ARBA00023163"/>
    </source>
</evidence>
<keyword evidence="6" id="KW-1185">Reference proteome</keyword>
<dbReference type="Proteomes" id="UP000604001">
    <property type="component" value="Unassembled WGS sequence"/>
</dbReference>
<organism evidence="5 6">
    <name type="scientific">Nocardioides deserti</name>
    <dbReference type="NCBI Taxonomy" id="1588644"/>
    <lineage>
        <taxon>Bacteria</taxon>
        <taxon>Bacillati</taxon>
        <taxon>Actinomycetota</taxon>
        <taxon>Actinomycetes</taxon>
        <taxon>Propionibacteriales</taxon>
        <taxon>Nocardioidaceae</taxon>
        <taxon>Nocardioides</taxon>
    </lineage>
</organism>
<dbReference type="SUPFAM" id="SSF46894">
    <property type="entry name" value="C-terminal effector domain of the bipartite response regulators"/>
    <property type="match status" value="1"/>
</dbReference>
<reference evidence="5 6" key="1">
    <citation type="submission" date="2020-08" db="EMBL/GenBank/DDBJ databases">
        <title>novel species in genus Nocardioides.</title>
        <authorList>
            <person name="Zhang G."/>
        </authorList>
    </citation>
    <scope>NUCLEOTIDE SEQUENCE [LARGE SCALE GENOMIC DNA]</scope>
    <source>
        <strain evidence="5 6">SC8A-24</strain>
    </source>
</reference>
<evidence type="ECO:0000313" key="6">
    <source>
        <dbReference type="Proteomes" id="UP000604001"/>
    </source>
</evidence>
<comment type="caution">
    <text evidence="5">The sequence shown here is derived from an EMBL/GenBank/DDBJ whole genome shotgun (WGS) entry which is preliminary data.</text>
</comment>
<keyword evidence="3" id="KW-0804">Transcription</keyword>
<dbReference type="RefSeq" id="WP_186345241.1">
    <property type="nucleotide sequence ID" value="NZ_BMMR01000003.1"/>
</dbReference>
<name>A0ABR6U6C3_9ACTN</name>
<feature type="domain" description="HTH luxR-type" evidence="4">
    <location>
        <begin position="171"/>
        <end position="236"/>
    </location>
</feature>
<keyword evidence="2" id="KW-0238">DNA-binding</keyword>
<dbReference type="PANTHER" id="PTHR44688">
    <property type="entry name" value="DNA-BINDING TRANSCRIPTIONAL ACTIVATOR DEVR_DOSR"/>
    <property type="match status" value="1"/>
</dbReference>
<proteinExistence type="predicted"/>
<dbReference type="PANTHER" id="PTHR44688:SF16">
    <property type="entry name" value="DNA-BINDING TRANSCRIPTIONAL ACTIVATOR DEVR_DOSR"/>
    <property type="match status" value="1"/>
</dbReference>
<evidence type="ECO:0000259" key="4">
    <source>
        <dbReference type="PROSITE" id="PS50043"/>
    </source>
</evidence>
<dbReference type="Pfam" id="PF00196">
    <property type="entry name" value="GerE"/>
    <property type="match status" value="1"/>
</dbReference>
<dbReference type="PROSITE" id="PS50043">
    <property type="entry name" value="HTH_LUXR_2"/>
    <property type="match status" value="1"/>
</dbReference>
<sequence>MTAGPGDLMLPDAQGEHRPGVRRRLVLMAEERLVGETVRVALRSRGFDAVALDWPPPHRSAPEHRRQVQLARSRVGVIFGDLVTARRREEARAVVEAAPLRWLLVVSDPSDPVWGAMVQAGAAGVLPTSVSLDDLALALALLFGGQDLLSPARRRAMVEAWRESERSDSRASTLIGRLSTREREILGLLYEGVTVAEIAEGTGVSEQTVRSQVKAVLRKLEVNSQLSAVAVYRRVVARR</sequence>
<dbReference type="InterPro" id="IPR000792">
    <property type="entry name" value="Tscrpt_reg_LuxR_C"/>
</dbReference>